<dbReference type="EMBL" id="CP016545">
    <property type="protein sequence ID" value="ANU07253.1"/>
    <property type="molecule type" value="Genomic_DNA"/>
</dbReference>
<sequence length="421" mass="45532">MGSLLRPLCLILAVFVSACGLPRHVEYAKPAFLEGYANTTRLFVDARGDLYPASGIPKGGFKLGDYDGSLQAAFADTAKGPCPSEPDASLAGRLCRAAPDDALWREEQAAQWQAAAKGIAAQYAAQGRKMPSTIFVIVHGFNNVEPEISPSYDRVKLAVMDRMADPRDVHFVEVYWDGCASNAVGLGCWGRAQATGPLVGFAMRPFFNALPLADKTKVRILAHSSGAFVLGATFGDPVAVLDLLQNPEKNADYARFEQQRQATTGDYRIPQLKDLRVGIMAAATAPATFTGIIDRGKGEIVFPGAGWLEKGSQILLSIQPDDAALNKGFVGCQRTGYSCLGARWTDACRVASDKGLKDREVEVRTYDFTRGQYPWSEDKRSHNFGIYVLQAARGSTFLQDLLADKLPAPGELVKDPCKMAA</sequence>
<protein>
    <recommendedName>
        <fullName evidence="3">Alpha/beta hydrolase family protein</fullName>
    </recommendedName>
</protein>
<dbReference type="KEGG" id="anh:A6F65_00943"/>
<evidence type="ECO:0008006" key="3">
    <source>
        <dbReference type="Google" id="ProtNLM"/>
    </source>
</evidence>
<gene>
    <name evidence="1" type="ORF">A6F65_00943</name>
</gene>
<evidence type="ECO:0000313" key="2">
    <source>
        <dbReference type="Proteomes" id="UP000092698"/>
    </source>
</evidence>
<keyword evidence="2" id="KW-1185">Reference proteome</keyword>
<evidence type="ECO:0000313" key="1">
    <source>
        <dbReference type="EMBL" id="ANU07253.1"/>
    </source>
</evidence>
<name>A0A1C7D7H2_9SPHN</name>
<dbReference type="STRING" id="645517.A6F65_00943"/>
<proteinExistence type="predicted"/>
<organism evidence="1 2">
    <name type="scientific">Paraurantiacibacter namhicola</name>
    <dbReference type="NCBI Taxonomy" id="645517"/>
    <lineage>
        <taxon>Bacteria</taxon>
        <taxon>Pseudomonadati</taxon>
        <taxon>Pseudomonadota</taxon>
        <taxon>Alphaproteobacteria</taxon>
        <taxon>Sphingomonadales</taxon>
        <taxon>Erythrobacteraceae</taxon>
        <taxon>Paraurantiacibacter</taxon>
    </lineage>
</organism>
<accession>A0A1C7D7H2</accession>
<dbReference type="OrthoDB" id="893534at2"/>
<dbReference type="PROSITE" id="PS51257">
    <property type="entry name" value="PROKAR_LIPOPROTEIN"/>
    <property type="match status" value="1"/>
</dbReference>
<dbReference type="Proteomes" id="UP000092698">
    <property type="component" value="Chromosome"/>
</dbReference>
<dbReference type="RefSeq" id="WP_067786377.1">
    <property type="nucleotide sequence ID" value="NZ_CP016545.1"/>
</dbReference>
<reference evidence="1 2" key="1">
    <citation type="submission" date="2016-07" db="EMBL/GenBank/DDBJ databases">
        <title>Complete genome sequence of Altererythrobacter namhicola JCM 16345T, containing esterase-encoding genes.</title>
        <authorList>
            <person name="Cheng H."/>
            <person name="Wu Y.-H."/>
            <person name="Jian S.-L."/>
            <person name="Huo Y.-Y."/>
            <person name="Wang C.-S."/>
            <person name="Xu X.-W."/>
        </authorList>
    </citation>
    <scope>NUCLEOTIDE SEQUENCE [LARGE SCALE GENOMIC DNA]</scope>
    <source>
        <strain evidence="1 2">JCM 16345</strain>
    </source>
</reference>
<dbReference type="AlphaFoldDB" id="A0A1C7D7H2"/>